<dbReference type="OrthoDB" id="6132182at2759"/>
<evidence type="ECO:0000313" key="12">
    <source>
        <dbReference type="EMBL" id="CAH1230061.1"/>
    </source>
</evidence>
<evidence type="ECO:0000259" key="11">
    <source>
        <dbReference type="PROSITE" id="PS51670"/>
    </source>
</evidence>
<dbReference type="PANTHER" id="PTHR12147:SF26">
    <property type="entry name" value="PEPTIDASE M28 DOMAIN-CONTAINING PROTEIN"/>
    <property type="match status" value="1"/>
</dbReference>
<dbReference type="Gene3D" id="3.40.630.10">
    <property type="entry name" value="Zn peptidases"/>
    <property type="match status" value="1"/>
</dbReference>
<dbReference type="Pfam" id="PF04389">
    <property type="entry name" value="Peptidase_M28"/>
    <property type="match status" value="1"/>
</dbReference>
<organism evidence="12 13">
    <name type="scientific">Branchiostoma lanceolatum</name>
    <name type="common">Common lancelet</name>
    <name type="synonym">Amphioxus lanceolatum</name>
    <dbReference type="NCBI Taxonomy" id="7740"/>
    <lineage>
        <taxon>Eukaryota</taxon>
        <taxon>Metazoa</taxon>
        <taxon>Chordata</taxon>
        <taxon>Cephalochordata</taxon>
        <taxon>Leptocardii</taxon>
        <taxon>Amphioxiformes</taxon>
        <taxon>Branchiostomatidae</taxon>
        <taxon>Branchiostoma</taxon>
    </lineage>
</organism>
<dbReference type="Pfam" id="PF01549">
    <property type="entry name" value="ShK"/>
    <property type="match status" value="3"/>
</dbReference>
<proteinExistence type="inferred from homology"/>
<keyword evidence="8" id="KW-1133">Transmembrane helix</keyword>
<evidence type="ECO:0000256" key="8">
    <source>
        <dbReference type="SAM" id="Phobius"/>
    </source>
</evidence>
<dbReference type="CDD" id="cd00054">
    <property type="entry name" value="EGF_CA"/>
    <property type="match status" value="1"/>
</dbReference>
<feature type="transmembrane region" description="Helical" evidence="8">
    <location>
        <begin position="864"/>
        <end position="885"/>
    </location>
</feature>
<dbReference type="PANTHER" id="PTHR12147">
    <property type="entry name" value="METALLOPEPTIDASE M28 FAMILY MEMBER"/>
    <property type="match status" value="1"/>
</dbReference>
<dbReference type="InterPro" id="IPR007484">
    <property type="entry name" value="Peptidase_M28"/>
</dbReference>
<feature type="domain" description="ShKT" evidence="11">
    <location>
        <begin position="564"/>
        <end position="598"/>
    </location>
</feature>
<dbReference type="FunFam" id="2.10.25.10:FF:000870">
    <property type="entry name" value="Uncharacterized protein"/>
    <property type="match status" value="1"/>
</dbReference>
<gene>
    <name evidence="12" type="primary">UMODL1</name>
    <name evidence="12" type="ORF">BLAG_LOCUS976</name>
</gene>
<dbReference type="Gene3D" id="3.30.70.960">
    <property type="entry name" value="SEA domain"/>
    <property type="match status" value="1"/>
</dbReference>
<feature type="region of interest" description="Disordered" evidence="7">
    <location>
        <begin position="1"/>
        <end position="120"/>
    </location>
</feature>
<evidence type="ECO:0000259" key="9">
    <source>
        <dbReference type="PROSITE" id="PS50024"/>
    </source>
</evidence>
<dbReference type="InterPro" id="IPR000152">
    <property type="entry name" value="EGF-type_Asp/Asn_hydroxyl_site"/>
</dbReference>
<dbReference type="PROSITE" id="PS50026">
    <property type="entry name" value="EGF_3"/>
    <property type="match status" value="1"/>
</dbReference>
<dbReference type="InterPro" id="IPR049883">
    <property type="entry name" value="NOTCH1_EGF-like"/>
</dbReference>
<dbReference type="GO" id="GO:0006508">
    <property type="term" value="P:proteolysis"/>
    <property type="evidence" value="ECO:0007669"/>
    <property type="project" value="InterPro"/>
</dbReference>
<evidence type="ECO:0000256" key="5">
    <source>
        <dbReference type="PROSITE-ProRule" id="PRU00076"/>
    </source>
</evidence>
<feature type="compositionally biased region" description="Acidic residues" evidence="7">
    <location>
        <begin position="59"/>
        <end position="74"/>
    </location>
</feature>
<dbReference type="FunFam" id="3.40.630.10:FF:000179">
    <property type="entry name" value="uncharacterized protein LOC100177071"/>
    <property type="match status" value="1"/>
</dbReference>
<feature type="compositionally biased region" description="Acidic residues" evidence="7">
    <location>
        <begin position="21"/>
        <end position="37"/>
    </location>
</feature>
<dbReference type="SUPFAM" id="SSF53187">
    <property type="entry name" value="Zn-dependent exopeptidases"/>
    <property type="match status" value="1"/>
</dbReference>
<dbReference type="Gene3D" id="2.10.25.10">
    <property type="entry name" value="Laminin"/>
    <property type="match status" value="1"/>
</dbReference>
<dbReference type="InterPro" id="IPR000742">
    <property type="entry name" value="EGF"/>
</dbReference>
<feature type="region of interest" description="Disordered" evidence="7">
    <location>
        <begin position="133"/>
        <end position="197"/>
    </location>
</feature>
<dbReference type="PROSITE" id="PS50024">
    <property type="entry name" value="SEA"/>
    <property type="match status" value="1"/>
</dbReference>
<dbReference type="EMBL" id="OV696686">
    <property type="protein sequence ID" value="CAH1230061.1"/>
    <property type="molecule type" value="Genomic_DNA"/>
</dbReference>
<feature type="domain" description="EGF-like" evidence="10">
    <location>
        <begin position="807"/>
        <end position="846"/>
    </location>
</feature>
<sequence length="930" mass="100942">MSEVGNVESKAIEYERREMEEAQGDSSDSDDDGETEVVDVAAQPGVVNNEETAVQNADDVTETTDDAGDVENPQDGEQAGGTIQPDNVGGDEVAQQTVPGQAEDEAAGALTHPECEVPAQTEDDVTGVLVQSEGEASDGEATPQPEHPIPANASDSDDGEDSALAPRRSTRSRQPPDRYGFSLNTASSFTSEEGHHSTLKLPLKRLSIVGFVNADIQEVSVNALRESLEGRFGVIRHHLANPSGKAAARTHIKDVFQEYGLDVTVQNFTGPGGNREESGTNIIGVKRGKLNGTSDDKIVAVGAHYDTVANSPGVNDDGSGMAALLEIIRVMTSCSQQNYTTIFVAFDKSEVPGVSPVDVSVSPCQTKLGSDDFVCSWLLPFIQSSGGPEFQGIFMLENVLNYDPRTYVQYFPERFQVIYPNAYLDAAASNMTGDFLMLIHKPDEAQLVTALQQTWNETSKGPASARLLDVTVQAEGRAATGSYIFGPSDCLPFWAKEPYFRCVSLTDTANYRGTMRQCYHNPCDNVTSITDEKLTFLAKVTDSVLQTTLRLAQVNMDSCSADQCRDLHDQCPEWAAQGDCGQNQGYMLAGCRKSCDTCHQDFCMDYYHRCEDWAADGECDENPRYMMVSCRLSCNACEVPTSATGCEDNNVLCPAWASDGECEANPTWMLDECQLSCGSCAVECKPGFKGFNGKCEASRVYKLSIRLKSRPFSDDLKKNQSTEYVALAAEVTDTVQDLFRISNISEVFQGATVLGFRAGSVIADMKVHILQTAEEGRDEVIAAFGEVLEFKNGTDLNIDLNLFDVTDLDECSAPEHNDCSYKASCTNTVGSFTCQCRDGYEDQSAARGDNPGRLCVVPTGKSKAVWIAVCCGVLLACIVVGVVIYKRKQRKNAEREAIIQGDKEAIIQEPFDEAHSSPARSTPIQLGRMS</sequence>
<dbReference type="PROSITE" id="PS01187">
    <property type="entry name" value="EGF_CA"/>
    <property type="match status" value="1"/>
</dbReference>
<reference evidence="12" key="1">
    <citation type="submission" date="2022-01" db="EMBL/GenBank/DDBJ databases">
        <authorList>
            <person name="Braso-Vives M."/>
        </authorList>
    </citation>
    <scope>NUCLEOTIDE SEQUENCE</scope>
</reference>
<feature type="disulfide bond" evidence="6">
    <location>
        <begin position="564"/>
        <end position="598"/>
    </location>
</feature>
<dbReference type="SUPFAM" id="SSF82671">
    <property type="entry name" value="SEA domain"/>
    <property type="match status" value="1"/>
</dbReference>
<evidence type="ECO:0000256" key="3">
    <source>
        <dbReference type="ARBA" id="ARBA00022536"/>
    </source>
</evidence>
<comment type="similarity">
    <text evidence="2">Belongs to the peptidase M28 family. M28B subfamily.</text>
</comment>
<dbReference type="PROSITE" id="PS51670">
    <property type="entry name" value="SHKT"/>
    <property type="match status" value="3"/>
</dbReference>
<dbReference type="InterPro" id="IPR003582">
    <property type="entry name" value="ShKT_dom"/>
</dbReference>
<dbReference type="FunFam" id="3.30.70.960:FF:000012">
    <property type="entry name" value="MUC16 isoform 1"/>
    <property type="match status" value="1"/>
</dbReference>
<evidence type="ECO:0000256" key="2">
    <source>
        <dbReference type="ARBA" id="ARBA00005634"/>
    </source>
</evidence>
<dbReference type="InterPro" id="IPR018097">
    <property type="entry name" value="EGF_Ca-bd_CS"/>
</dbReference>
<dbReference type="AlphaFoldDB" id="A0A8J9YK73"/>
<protein>
    <submittedName>
        <fullName evidence="12">UMODL1 protein</fullName>
    </submittedName>
</protein>
<feature type="region of interest" description="Disordered" evidence="7">
    <location>
        <begin position="909"/>
        <end position="930"/>
    </location>
</feature>
<dbReference type="InterPro" id="IPR001881">
    <property type="entry name" value="EGF-like_Ca-bd_dom"/>
</dbReference>
<evidence type="ECO:0000256" key="4">
    <source>
        <dbReference type="ARBA" id="ARBA00023157"/>
    </source>
</evidence>
<feature type="disulfide bond" evidence="6">
    <location>
        <begin position="646"/>
        <end position="680"/>
    </location>
</feature>
<feature type="domain" description="ShKT" evidence="11">
    <location>
        <begin position="646"/>
        <end position="680"/>
    </location>
</feature>
<evidence type="ECO:0000256" key="1">
    <source>
        <dbReference type="ARBA" id="ARBA00001947"/>
    </source>
</evidence>
<keyword evidence="13" id="KW-1185">Reference proteome</keyword>
<feature type="compositionally biased region" description="Polar residues" evidence="7">
    <location>
        <begin position="182"/>
        <end position="191"/>
    </location>
</feature>
<evidence type="ECO:0000256" key="7">
    <source>
        <dbReference type="SAM" id="MobiDB-lite"/>
    </source>
</evidence>
<feature type="compositionally biased region" description="Basic and acidic residues" evidence="7">
    <location>
        <begin position="10"/>
        <end position="20"/>
    </location>
</feature>
<dbReference type="Pfam" id="PF07645">
    <property type="entry name" value="EGF_CA"/>
    <property type="match status" value="1"/>
</dbReference>
<dbReference type="GO" id="GO:0005509">
    <property type="term" value="F:calcium ion binding"/>
    <property type="evidence" value="ECO:0007669"/>
    <property type="project" value="InterPro"/>
</dbReference>
<dbReference type="GO" id="GO:0008235">
    <property type="term" value="F:metalloexopeptidase activity"/>
    <property type="evidence" value="ECO:0007669"/>
    <property type="project" value="InterPro"/>
</dbReference>
<keyword evidence="3 5" id="KW-0245">EGF-like domain</keyword>
<feature type="domain" description="ShKT" evidence="11">
    <location>
        <begin position="603"/>
        <end position="637"/>
    </location>
</feature>
<dbReference type="Pfam" id="PF01390">
    <property type="entry name" value="SEA"/>
    <property type="match status" value="1"/>
</dbReference>
<dbReference type="InterPro" id="IPR036364">
    <property type="entry name" value="SEA_dom_sf"/>
</dbReference>
<dbReference type="GO" id="GO:0071944">
    <property type="term" value="C:cell periphery"/>
    <property type="evidence" value="ECO:0007669"/>
    <property type="project" value="UniProtKB-ARBA"/>
</dbReference>
<comment type="caution">
    <text evidence="5">Lacks conserved residue(s) required for the propagation of feature annotation.</text>
</comment>
<dbReference type="SUPFAM" id="SSF57196">
    <property type="entry name" value="EGF/Laminin"/>
    <property type="match status" value="1"/>
</dbReference>
<keyword evidence="8" id="KW-0812">Transmembrane</keyword>
<dbReference type="SMART" id="SM00181">
    <property type="entry name" value="EGF"/>
    <property type="match status" value="2"/>
</dbReference>
<evidence type="ECO:0000256" key="6">
    <source>
        <dbReference type="PROSITE-ProRule" id="PRU01005"/>
    </source>
</evidence>
<feature type="domain" description="SEA" evidence="9">
    <location>
        <begin position="697"/>
        <end position="810"/>
    </location>
</feature>
<accession>A0A8J9YK73</accession>
<dbReference type="InterPro" id="IPR000082">
    <property type="entry name" value="SEA_dom"/>
</dbReference>
<dbReference type="PROSITE" id="PS00010">
    <property type="entry name" value="ASX_HYDROXYL"/>
    <property type="match status" value="1"/>
</dbReference>
<evidence type="ECO:0000313" key="13">
    <source>
        <dbReference type="Proteomes" id="UP000838412"/>
    </source>
</evidence>
<dbReference type="InterPro" id="IPR045175">
    <property type="entry name" value="M28_fam"/>
</dbReference>
<name>A0A8J9YK73_BRALA</name>
<dbReference type="SMART" id="SM00254">
    <property type="entry name" value="ShKT"/>
    <property type="match status" value="3"/>
</dbReference>
<keyword evidence="8" id="KW-0472">Membrane</keyword>
<evidence type="ECO:0000259" key="10">
    <source>
        <dbReference type="PROSITE" id="PS50026"/>
    </source>
</evidence>
<dbReference type="SMART" id="SM00179">
    <property type="entry name" value="EGF_CA"/>
    <property type="match status" value="1"/>
</dbReference>
<feature type="disulfide bond" evidence="6">
    <location>
        <begin position="603"/>
        <end position="637"/>
    </location>
</feature>
<dbReference type="Proteomes" id="UP000838412">
    <property type="component" value="Chromosome 1"/>
</dbReference>
<comment type="cofactor">
    <cofactor evidence="1">
        <name>Zn(2+)</name>
        <dbReference type="ChEBI" id="CHEBI:29105"/>
    </cofactor>
</comment>
<keyword evidence="4 6" id="KW-1015">Disulfide bond</keyword>